<name>D5X3D7_THIK1</name>
<dbReference type="PANTHER" id="PTHR30383:SF24">
    <property type="entry name" value="THIOESTERASE 1_PROTEASE 1_LYSOPHOSPHOLIPASE L1"/>
    <property type="match status" value="1"/>
</dbReference>
<dbReference type="PROSITE" id="PS01098">
    <property type="entry name" value="LIPASE_GDSL_SER"/>
    <property type="match status" value="1"/>
</dbReference>
<sequence>MKNGKPLIVESPSPLSRRKVLGLVVSALTADMGLADAARAAIPPVSTPIATLLVVGDSLSAGYGLETGKGWVDLLRQRLKAKEPRWSVINASISGDTTAGGLARLPALLARDKPRVVIIELGGNDALRGLSLQQTQNNLSRMVALCKKAGARVLLVGMQIPPNYGPAYTARFAAVFPAVAKSQRVALVPFLLSGVVGHPDWFQSDNIHPTAQAQPTMLDTVWPHLAPLLALPAARSAP</sequence>
<protein>
    <submittedName>
        <fullName evidence="2">Lysophospholipase</fullName>
        <ecNumber evidence="2">3.1.1.5</ecNumber>
    </submittedName>
</protein>
<dbReference type="CDD" id="cd01822">
    <property type="entry name" value="Lysophospholipase_L1_like"/>
    <property type="match status" value="1"/>
</dbReference>
<dbReference type="eggNOG" id="COG2755">
    <property type="taxonomic scope" value="Bacteria"/>
</dbReference>
<dbReference type="EC" id="3.1.1.5" evidence="2"/>
<dbReference type="GO" id="GO:0004622">
    <property type="term" value="F:phosphatidylcholine lysophospholipase activity"/>
    <property type="evidence" value="ECO:0007669"/>
    <property type="project" value="UniProtKB-EC"/>
</dbReference>
<dbReference type="HOGENOM" id="CLU_051180_3_1_4"/>
<proteinExistence type="predicted"/>
<keyword evidence="2" id="KW-0378">Hydrolase</keyword>
<feature type="domain" description="SGNH hydrolase-type esterase" evidence="1">
    <location>
        <begin position="54"/>
        <end position="212"/>
    </location>
</feature>
<dbReference type="InterPro" id="IPR036514">
    <property type="entry name" value="SGNH_hydro_sf"/>
</dbReference>
<dbReference type="AlphaFoldDB" id="D5X3D7"/>
<dbReference type="STRING" id="75379.Tint_2144"/>
<organism evidence="2">
    <name type="scientific">Thiomonas intermedia (strain K12)</name>
    <name type="common">Thiobacillus intermedius</name>
    <dbReference type="NCBI Taxonomy" id="75379"/>
    <lineage>
        <taxon>Bacteria</taxon>
        <taxon>Pseudomonadati</taxon>
        <taxon>Pseudomonadota</taxon>
        <taxon>Betaproteobacteria</taxon>
        <taxon>Burkholderiales</taxon>
        <taxon>Thiomonas</taxon>
    </lineage>
</organism>
<dbReference type="SUPFAM" id="SSF52266">
    <property type="entry name" value="SGNH hydrolase"/>
    <property type="match status" value="1"/>
</dbReference>
<dbReference type="InterPro" id="IPR008265">
    <property type="entry name" value="Lipase_GDSL_AS"/>
</dbReference>
<dbReference type="InterPro" id="IPR013830">
    <property type="entry name" value="SGNH_hydro"/>
</dbReference>
<evidence type="ECO:0000313" key="2">
    <source>
        <dbReference type="EMBL" id="ADG31495.1"/>
    </source>
</evidence>
<gene>
    <name evidence="2" type="ordered locus">Tint_2144</name>
</gene>
<dbReference type="InterPro" id="IPR051532">
    <property type="entry name" value="Ester_Hydrolysis_Enzymes"/>
</dbReference>
<evidence type="ECO:0000259" key="1">
    <source>
        <dbReference type="Pfam" id="PF13472"/>
    </source>
</evidence>
<dbReference type="GO" id="GO:0006629">
    <property type="term" value="P:lipid metabolic process"/>
    <property type="evidence" value="ECO:0007669"/>
    <property type="project" value="InterPro"/>
</dbReference>
<dbReference type="EMBL" id="CP002021">
    <property type="protein sequence ID" value="ADG31495.1"/>
    <property type="molecule type" value="Genomic_DNA"/>
</dbReference>
<dbReference type="Pfam" id="PF13472">
    <property type="entry name" value="Lipase_GDSL_2"/>
    <property type="match status" value="1"/>
</dbReference>
<dbReference type="KEGG" id="tin:Tint_2144"/>
<accession>D5X3D7</accession>
<dbReference type="Gene3D" id="3.40.50.1110">
    <property type="entry name" value="SGNH hydrolase"/>
    <property type="match status" value="1"/>
</dbReference>
<dbReference type="PANTHER" id="PTHR30383">
    <property type="entry name" value="THIOESTERASE 1/PROTEASE 1/LYSOPHOSPHOLIPASE L1"/>
    <property type="match status" value="1"/>
</dbReference>
<reference evidence="2" key="1">
    <citation type="submission" date="2010-04" db="EMBL/GenBank/DDBJ databases">
        <title>Complete sequence of Thiomonas intermedia K12.</title>
        <authorList>
            <consortium name="US DOE Joint Genome Institute"/>
            <person name="Lucas S."/>
            <person name="Copeland A."/>
            <person name="Lapidus A."/>
            <person name="Cheng J.-F."/>
            <person name="Bruce D."/>
            <person name="Goodwin L."/>
            <person name="Pitluck S."/>
            <person name="Davenport K."/>
            <person name="Detter J.C."/>
            <person name="Han C."/>
            <person name="Tapia R."/>
            <person name="Land M."/>
            <person name="Hauser L."/>
            <person name="Kyrpides N."/>
            <person name="Ovchinnikova G."/>
            <person name="Kerfeld C.A."/>
            <person name="Cannon G.C."/>
            <person name="Heinhorst S."/>
            <person name="Woyke T."/>
        </authorList>
    </citation>
    <scope>NUCLEOTIDE SEQUENCE [LARGE SCALE GENOMIC DNA]</scope>
    <source>
        <strain evidence="2">K12</strain>
    </source>
</reference>